<accession>A0ACB8AID4</accession>
<evidence type="ECO:0000313" key="2">
    <source>
        <dbReference type="Proteomes" id="UP000790377"/>
    </source>
</evidence>
<dbReference type="EMBL" id="MU267644">
    <property type="protein sequence ID" value="KAH7912738.1"/>
    <property type="molecule type" value="Genomic_DNA"/>
</dbReference>
<evidence type="ECO:0000313" key="1">
    <source>
        <dbReference type="EMBL" id="KAH7912738.1"/>
    </source>
</evidence>
<reference evidence="1" key="1">
    <citation type="journal article" date="2021" name="New Phytol.">
        <title>Evolutionary innovations through gain and loss of genes in the ectomycorrhizal Boletales.</title>
        <authorList>
            <person name="Wu G."/>
            <person name="Miyauchi S."/>
            <person name="Morin E."/>
            <person name="Kuo A."/>
            <person name="Drula E."/>
            <person name="Varga T."/>
            <person name="Kohler A."/>
            <person name="Feng B."/>
            <person name="Cao Y."/>
            <person name="Lipzen A."/>
            <person name="Daum C."/>
            <person name="Hundley H."/>
            <person name="Pangilinan J."/>
            <person name="Johnson J."/>
            <person name="Barry K."/>
            <person name="LaButti K."/>
            <person name="Ng V."/>
            <person name="Ahrendt S."/>
            <person name="Min B."/>
            <person name="Choi I.G."/>
            <person name="Park H."/>
            <person name="Plett J.M."/>
            <person name="Magnuson J."/>
            <person name="Spatafora J.W."/>
            <person name="Nagy L.G."/>
            <person name="Henrissat B."/>
            <person name="Grigoriev I.V."/>
            <person name="Yang Z.L."/>
            <person name="Xu J."/>
            <person name="Martin F.M."/>
        </authorList>
    </citation>
    <scope>NUCLEOTIDE SEQUENCE</scope>
    <source>
        <strain evidence="1">ATCC 28755</strain>
    </source>
</reference>
<proteinExistence type="predicted"/>
<organism evidence="1 2">
    <name type="scientific">Hygrophoropsis aurantiaca</name>
    <dbReference type="NCBI Taxonomy" id="72124"/>
    <lineage>
        <taxon>Eukaryota</taxon>
        <taxon>Fungi</taxon>
        <taxon>Dikarya</taxon>
        <taxon>Basidiomycota</taxon>
        <taxon>Agaricomycotina</taxon>
        <taxon>Agaricomycetes</taxon>
        <taxon>Agaricomycetidae</taxon>
        <taxon>Boletales</taxon>
        <taxon>Coniophorineae</taxon>
        <taxon>Hygrophoropsidaceae</taxon>
        <taxon>Hygrophoropsis</taxon>
    </lineage>
</organism>
<comment type="caution">
    <text evidence="1">The sequence shown here is derived from an EMBL/GenBank/DDBJ whole genome shotgun (WGS) entry which is preliminary data.</text>
</comment>
<dbReference type="Proteomes" id="UP000790377">
    <property type="component" value="Unassembled WGS sequence"/>
</dbReference>
<sequence>MSEMTGTTKGTPHGGQWRSSVPFITFGTAVDTLNYSLVISVFPFRLEQLGYSNVSSLVGWLLFIYSGALVLSTPLVAMISERTHSRRGVMIMGLFSLLVSQLVLMEAPSFWVMCLGRFFEGISSSIILTVGLSLICDTTPEKQIGAHLGMALAGGSLGQLIGPAAGGALYARWGYRAPFVFGMIFTAVDFIGRVLVVENPLASQDVAPSESIEDKERSPTASGDPNPTQSEPQSSLTPSNEPELSIIGVVFRLMTSSRTLVALSVILLCSMTSLTAEVTIPLHTQAVWGLDSTQVGLVFLAAMIPMLASSIIIGSLCDRIGVEKVAFLTLIAGIPWWGALTQQSSLAFFVVSFAIQSFFIGAVASPVVTELAAVARGMKGVGYAHMYAAFNIVDALGNTCASVIGGQVYGRVSDGWAVLCFINIGITALCACLVFSYTGETSLLRRVFTWSLS</sequence>
<name>A0ACB8AID4_9AGAM</name>
<protein>
    <submittedName>
        <fullName evidence="1">Major facilitator superfamily domain-containing protein</fullName>
    </submittedName>
</protein>
<keyword evidence="2" id="KW-1185">Reference proteome</keyword>
<gene>
    <name evidence="1" type="ORF">BJ138DRAFT_1147521</name>
</gene>